<dbReference type="EMBL" id="JH370135">
    <property type="protein sequence ID" value="ELA42096.1"/>
    <property type="molecule type" value="Genomic_DNA"/>
</dbReference>
<dbReference type="PANTHER" id="PTHR20275:SF0">
    <property type="entry name" value="NAD KINASE"/>
    <property type="match status" value="1"/>
</dbReference>
<dbReference type="InterPro" id="IPR017438">
    <property type="entry name" value="ATP-NAD_kinase_N"/>
</dbReference>
<keyword evidence="7" id="KW-1185">Reference proteome</keyword>
<dbReference type="OrthoDB" id="24581at2759"/>
<dbReference type="GO" id="GO:0006741">
    <property type="term" value="P:NADP+ biosynthetic process"/>
    <property type="evidence" value="ECO:0007669"/>
    <property type="project" value="InterPro"/>
</dbReference>
<dbReference type="GO" id="GO:0019674">
    <property type="term" value="P:NAD+ metabolic process"/>
    <property type="evidence" value="ECO:0007669"/>
    <property type="project" value="InterPro"/>
</dbReference>
<dbReference type="STRING" id="993615.L2GMQ1"/>
<dbReference type="Pfam" id="PF01513">
    <property type="entry name" value="NAD_kinase"/>
    <property type="match status" value="1"/>
</dbReference>
<comment type="similarity">
    <text evidence="1">Belongs to the NAD kinase family.</text>
</comment>
<dbReference type="AlphaFoldDB" id="L2GMQ1"/>
<dbReference type="FunCoup" id="L2GMQ1">
    <property type="interactions" value="52"/>
</dbReference>
<keyword evidence="5" id="KW-0520">NAD</keyword>
<protein>
    <recommendedName>
        <fullName evidence="8">NAD+ kinase</fullName>
    </recommendedName>
</protein>
<dbReference type="Gene3D" id="2.60.200.30">
    <property type="entry name" value="Probable inorganic polyphosphate/atp-NAD kinase, domain 2"/>
    <property type="match status" value="1"/>
</dbReference>
<evidence type="ECO:0000256" key="2">
    <source>
        <dbReference type="ARBA" id="ARBA00022679"/>
    </source>
</evidence>
<dbReference type="Proteomes" id="UP000011082">
    <property type="component" value="Unassembled WGS sequence"/>
</dbReference>
<dbReference type="InterPro" id="IPR017437">
    <property type="entry name" value="ATP-NAD_kinase_PpnK-typ_C"/>
</dbReference>
<sequence>MALVFHNGESEYTDVLRNSNLGDSYVCVIGGDGTLLRALSNFGYGLVPTVLAFNNGTVGHLLPLKLQDLRNILKAIEKNELTTFKKSRLLVSSHGILVANELVVRSKMFRLNRFNIAINGYGFELYASELVVSTRTGSSGYNLSLNGPLAFTECIILNCVGANRTRFTPIVLPTDVRIRIDTENCYGSFDGNELIENDRSNNMFEIAQGDSYEIAVSESYQDFDRINEIFYNTRNKS</sequence>
<reference evidence="7" key="1">
    <citation type="submission" date="2011-05" db="EMBL/GenBank/DDBJ databases">
        <title>The genome sequence of Vittaforma corneae strain ATCC 50505.</title>
        <authorList>
            <consortium name="The Broad Institute Genome Sequencing Platform"/>
            <person name="Cuomo C."/>
            <person name="Didier E."/>
            <person name="Bowers L."/>
            <person name="Young S.K."/>
            <person name="Zeng Q."/>
            <person name="Gargeya S."/>
            <person name="Fitzgerald M."/>
            <person name="Haas B."/>
            <person name="Abouelleil A."/>
            <person name="Alvarado L."/>
            <person name="Arachchi H.M."/>
            <person name="Berlin A."/>
            <person name="Chapman S.B."/>
            <person name="Gearin G."/>
            <person name="Goldberg J."/>
            <person name="Griggs A."/>
            <person name="Gujja S."/>
            <person name="Hansen M."/>
            <person name="Heiman D."/>
            <person name="Howarth C."/>
            <person name="Larimer J."/>
            <person name="Lui A."/>
            <person name="MacDonald P.J.P."/>
            <person name="McCowen C."/>
            <person name="Montmayeur A."/>
            <person name="Murphy C."/>
            <person name="Neiman D."/>
            <person name="Pearson M."/>
            <person name="Priest M."/>
            <person name="Roberts A."/>
            <person name="Saif S."/>
            <person name="Shea T."/>
            <person name="Sisk P."/>
            <person name="Stolte C."/>
            <person name="Sykes S."/>
            <person name="Wortman J."/>
            <person name="Nusbaum C."/>
            <person name="Birren B."/>
        </authorList>
    </citation>
    <scope>NUCLEOTIDE SEQUENCE [LARGE SCALE GENOMIC DNA]</scope>
    <source>
        <strain evidence="7">ATCC 50505</strain>
    </source>
</reference>
<evidence type="ECO:0000313" key="6">
    <source>
        <dbReference type="EMBL" id="ELA42096.1"/>
    </source>
</evidence>
<name>L2GMQ1_VITCO</name>
<dbReference type="Gene3D" id="3.40.50.10330">
    <property type="entry name" value="Probable inorganic polyphosphate/atp-NAD kinase, domain 1"/>
    <property type="match status" value="1"/>
</dbReference>
<dbReference type="RefSeq" id="XP_007604392.1">
    <property type="nucleotide sequence ID" value="XM_007604330.1"/>
</dbReference>
<dbReference type="VEuPathDB" id="MicrosporidiaDB:VICG_00945"/>
<accession>L2GMQ1</accession>
<dbReference type="InterPro" id="IPR016064">
    <property type="entry name" value="NAD/diacylglycerol_kinase_sf"/>
</dbReference>
<evidence type="ECO:0000313" key="7">
    <source>
        <dbReference type="Proteomes" id="UP000011082"/>
    </source>
</evidence>
<dbReference type="SUPFAM" id="SSF111331">
    <property type="entry name" value="NAD kinase/diacylglycerol kinase-like"/>
    <property type="match status" value="1"/>
</dbReference>
<evidence type="ECO:0000256" key="5">
    <source>
        <dbReference type="ARBA" id="ARBA00023027"/>
    </source>
</evidence>
<dbReference type="InParanoid" id="L2GMQ1"/>
<proteinExistence type="inferred from homology"/>
<dbReference type="HOGENOM" id="CLU_008831_5_0_1"/>
<dbReference type="PANTHER" id="PTHR20275">
    <property type="entry name" value="NAD KINASE"/>
    <property type="match status" value="1"/>
</dbReference>
<keyword evidence="4" id="KW-0521">NADP</keyword>
<dbReference type="OMA" id="YTHINTK"/>
<organism evidence="6 7">
    <name type="scientific">Vittaforma corneae (strain ATCC 50505)</name>
    <name type="common">Microsporidian parasite</name>
    <name type="synonym">Nosema corneum</name>
    <dbReference type="NCBI Taxonomy" id="993615"/>
    <lineage>
        <taxon>Eukaryota</taxon>
        <taxon>Fungi</taxon>
        <taxon>Fungi incertae sedis</taxon>
        <taxon>Microsporidia</taxon>
        <taxon>Nosematidae</taxon>
        <taxon>Vittaforma</taxon>
    </lineage>
</organism>
<gene>
    <name evidence="6" type="ORF">VICG_00945</name>
</gene>
<dbReference type="Pfam" id="PF20143">
    <property type="entry name" value="NAD_kinase_C"/>
    <property type="match status" value="1"/>
</dbReference>
<keyword evidence="3" id="KW-0418">Kinase</keyword>
<evidence type="ECO:0000256" key="3">
    <source>
        <dbReference type="ARBA" id="ARBA00022777"/>
    </source>
</evidence>
<dbReference type="GeneID" id="19881657"/>
<evidence type="ECO:0008006" key="8">
    <source>
        <dbReference type="Google" id="ProtNLM"/>
    </source>
</evidence>
<evidence type="ECO:0000256" key="1">
    <source>
        <dbReference type="ARBA" id="ARBA00010995"/>
    </source>
</evidence>
<dbReference type="InterPro" id="IPR002504">
    <property type="entry name" value="NADK"/>
</dbReference>
<dbReference type="GO" id="GO:0003951">
    <property type="term" value="F:NAD+ kinase activity"/>
    <property type="evidence" value="ECO:0007669"/>
    <property type="project" value="InterPro"/>
</dbReference>
<evidence type="ECO:0000256" key="4">
    <source>
        <dbReference type="ARBA" id="ARBA00022857"/>
    </source>
</evidence>
<keyword evidence="2" id="KW-0808">Transferase</keyword>